<sequence length="678" mass="77005">MSHDTDKLIRQLSLVAFLMAERRPLTARDVKGNVEGYSEMSDEAFARRFYSDRAELTALGVPLHSQRDEFTGEELYTLRSENYFLDRLDLEDDELAALQTALFYLDGKFAYAEPLRLALQNLALGRPGFPEARTDTAERVRVTAPDYSPELAGRLSKLESAISKQRTIKFSYWSPQRDKVSERTLNPYALRLDEGVWYVIGHDLDRAAVRTFRVSRIRSDIRFATRRERDFRLPPEFDVEAHRVPRPWQIGEKVGEARIAVQGDTAWWVHRTLSDAGVLEDGVFTTAYARIEPLAGWVLRQNGRAVPLEPKALRDAVAAGLTRLREAHGADLPPLARERRVVHTLERGDRPVGPIAPERFGVLQALLAHVLSACGEGRDAELDADDLAVRFSIPREELQETLSLLNLVNFGGGCYTVYAEVDEEAGIVRVDKELYGDVFRRPPKLTPLEARAIRLAIEYVGPTIAAEAHTPLERVRRKLEDTFGQFELAQTPAPRVRDVEEDLVRTLSEAVEKRRVVEIEYLKEGDEAPTTRSVEPYSFERELPVWRVHTWDRTAHGPRTYRLDRMRSARLSDEAFEPRDGFDPRYMSEPRLARLWHSPAVARWKVERGARALTDKAALSELPFKTEEWLMCEVLADAGETIVLEPSDMRDAVAARAKELEVELAVRPAGKKPAARRA</sequence>
<dbReference type="Pfam" id="PF13280">
    <property type="entry name" value="WYL"/>
    <property type="match status" value="2"/>
</dbReference>
<keyword evidence="4" id="KW-1185">Reference proteome</keyword>
<evidence type="ECO:0000313" key="3">
    <source>
        <dbReference type="EMBL" id="RDI74957.1"/>
    </source>
</evidence>
<dbReference type="OrthoDB" id="3268930at2"/>
<reference evidence="4" key="2">
    <citation type="journal article" date="2019" name="MicrobiologyOpen">
        <title>High-quality draft genome sequence of Gaiella occulta isolated from a 150 meter deep mineral water borehole and comparison with the genome sequences of other deep-branching lineages of the phylum Actinobacteria.</title>
        <authorList>
            <person name="Severino R."/>
            <person name="Froufe H.J.C."/>
            <person name="Barroso C."/>
            <person name="Albuquerque L."/>
            <person name="Lobo-da-Cunha A."/>
            <person name="da Costa M.S."/>
            <person name="Egas C."/>
        </authorList>
    </citation>
    <scope>NUCLEOTIDE SEQUENCE [LARGE SCALE GENOMIC DNA]</scope>
    <source>
        <strain evidence="4">F2-233</strain>
    </source>
</reference>
<evidence type="ECO:0000259" key="2">
    <source>
        <dbReference type="Pfam" id="PF25583"/>
    </source>
</evidence>
<feature type="domain" description="WCX" evidence="2">
    <location>
        <begin position="590"/>
        <end position="660"/>
    </location>
</feature>
<accession>A0A7M2YXU1</accession>
<dbReference type="InterPro" id="IPR051534">
    <property type="entry name" value="CBASS_pafABC_assoc_protein"/>
</dbReference>
<feature type="domain" description="WYL" evidence="1">
    <location>
        <begin position="503"/>
        <end position="570"/>
    </location>
</feature>
<dbReference type="PANTHER" id="PTHR34580:SF3">
    <property type="entry name" value="PROTEIN PAFB"/>
    <property type="match status" value="1"/>
</dbReference>
<feature type="domain" description="WYL" evidence="1">
    <location>
        <begin position="155"/>
        <end position="219"/>
    </location>
</feature>
<protein>
    <submittedName>
        <fullName evidence="3">WYL domain-containing protein</fullName>
    </submittedName>
</protein>
<dbReference type="PANTHER" id="PTHR34580">
    <property type="match status" value="1"/>
</dbReference>
<name>A0A7M2YXU1_9ACTN</name>
<comment type="caution">
    <text evidence="3">The sequence shown here is derived from an EMBL/GenBank/DDBJ whole genome shotgun (WGS) entry which is preliminary data.</text>
</comment>
<dbReference type="InterPro" id="IPR026881">
    <property type="entry name" value="WYL_dom"/>
</dbReference>
<proteinExistence type="predicted"/>
<dbReference type="InterPro" id="IPR057727">
    <property type="entry name" value="WCX_dom"/>
</dbReference>
<evidence type="ECO:0000313" key="4">
    <source>
        <dbReference type="Proteomes" id="UP000254134"/>
    </source>
</evidence>
<dbReference type="EMBL" id="QQZY01000002">
    <property type="protein sequence ID" value="RDI74957.1"/>
    <property type="molecule type" value="Genomic_DNA"/>
</dbReference>
<dbReference type="RefSeq" id="WP_114795221.1">
    <property type="nucleotide sequence ID" value="NZ_QQZY01000002.1"/>
</dbReference>
<evidence type="ECO:0000259" key="1">
    <source>
        <dbReference type="Pfam" id="PF13280"/>
    </source>
</evidence>
<dbReference type="AlphaFoldDB" id="A0A7M2YXU1"/>
<reference evidence="3 4" key="1">
    <citation type="submission" date="2018-07" db="EMBL/GenBank/DDBJ databases">
        <title>High-quality-draft genome sequence of Gaiella occulta.</title>
        <authorList>
            <person name="Severino R."/>
            <person name="Froufe H.J.C."/>
            <person name="Rainey F.A."/>
            <person name="Barroso C."/>
            <person name="Albuquerque L."/>
            <person name="Lobo-Da-Cunha A."/>
            <person name="Da Costa M.S."/>
            <person name="Egas C."/>
        </authorList>
    </citation>
    <scope>NUCLEOTIDE SEQUENCE [LARGE SCALE GENOMIC DNA]</scope>
    <source>
        <strain evidence="3 4">F2-233</strain>
    </source>
</reference>
<organism evidence="3 4">
    <name type="scientific">Gaiella occulta</name>
    <dbReference type="NCBI Taxonomy" id="1002870"/>
    <lineage>
        <taxon>Bacteria</taxon>
        <taxon>Bacillati</taxon>
        <taxon>Actinomycetota</taxon>
        <taxon>Thermoleophilia</taxon>
        <taxon>Gaiellales</taxon>
        <taxon>Gaiellaceae</taxon>
        <taxon>Gaiella</taxon>
    </lineage>
</organism>
<gene>
    <name evidence="3" type="ORF">Gocc_0755</name>
</gene>
<dbReference type="PROSITE" id="PS52050">
    <property type="entry name" value="WYL"/>
    <property type="match status" value="2"/>
</dbReference>
<dbReference type="Proteomes" id="UP000254134">
    <property type="component" value="Unassembled WGS sequence"/>
</dbReference>
<dbReference type="Pfam" id="PF25583">
    <property type="entry name" value="WCX"/>
    <property type="match status" value="1"/>
</dbReference>